<reference evidence="2 3" key="1">
    <citation type="submission" date="2018-01" db="EMBL/GenBank/DDBJ databases">
        <title>Draft genome sequence of Paucibacter aquatile CR182 isolated from freshwater of the Nakdong River.</title>
        <authorList>
            <person name="Choi A."/>
            <person name="Chung E.J."/>
        </authorList>
    </citation>
    <scope>NUCLEOTIDE SEQUENCE [LARGE SCALE GENOMIC DNA]</scope>
    <source>
        <strain evidence="2 3">CR182</strain>
    </source>
</reference>
<dbReference type="InterPro" id="IPR001466">
    <property type="entry name" value="Beta-lactam-related"/>
</dbReference>
<evidence type="ECO:0000313" key="2">
    <source>
        <dbReference type="EMBL" id="PND36879.1"/>
    </source>
</evidence>
<accession>A0A2N8KTU1</accession>
<evidence type="ECO:0000259" key="1">
    <source>
        <dbReference type="Pfam" id="PF00144"/>
    </source>
</evidence>
<dbReference type="EMBL" id="POSP01000003">
    <property type="protein sequence ID" value="PND36879.1"/>
    <property type="molecule type" value="Genomic_DNA"/>
</dbReference>
<dbReference type="InterPro" id="IPR012338">
    <property type="entry name" value="Beta-lactam/transpept-like"/>
</dbReference>
<dbReference type="OrthoDB" id="9801061at2"/>
<dbReference type="Pfam" id="PF00144">
    <property type="entry name" value="Beta-lactamase"/>
    <property type="match status" value="1"/>
</dbReference>
<comment type="caution">
    <text evidence="2">The sequence shown here is derived from an EMBL/GenBank/DDBJ whole genome shotgun (WGS) entry which is preliminary data.</text>
</comment>
<dbReference type="SUPFAM" id="SSF56601">
    <property type="entry name" value="beta-lactamase/transpeptidase-like"/>
    <property type="match status" value="1"/>
</dbReference>
<dbReference type="AlphaFoldDB" id="A0A2N8KTU1"/>
<protein>
    <recommendedName>
        <fullName evidence="1">Beta-lactamase-related domain-containing protein</fullName>
    </recommendedName>
</protein>
<proteinExistence type="predicted"/>
<evidence type="ECO:0000313" key="3">
    <source>
        <dbReference type="Proteomes" id="UP000235916"/>
    </source>
</evidence>
<name>A0A2N8KTU1_9BURK</name>
<dbReference type="PANTHER" id="PTHR46825:SF9">
    <property type="entry name" value="BETA-LACTAMASE-RELATED DOMAIN-CONTAINING PROTEIN"/>
    <property type="match status" value="1"/>
</dbReference>
<gene>
    <name evidence="2" type="ORF">C1O66_04555</name>
</gene>
<keyword evidence="3" id="KW-1185">Reference proteome</keyword>
<dbReference type="PANTHER" id="PTHR46825">
    <property type="entry name" value="D-ALANYL-D-ALANINE-CARBOXYPEPTIDASE/ENDOPEPTIDASE AMPH"/>
    <property type="match status" value="1"/>
</dbReference>
<organism evidence="2 3">
    <name type="scientific">Kinneretia aquatilis</name>
    <dbReference type="NCBI Taxonomy" id="2070761"/>
    <lineage>
        <taxon>Bacteria</taxon>
        <taxon>Pseudomonadati</taxon>
        <taxon>Pseudomonadota</taxon>
        <taxon>Betaproteobacteria</taxon>
        <taxon>Burkholderiales</taxon>
        <taxon>Sphaerotilaceae</taxon>
        <taxon>Roseateles</taxon>
    </lineage>
</organism>
<dbReference type="Gene3D" id="3.40.710.10">
    <property type="entry name" value="DD-peptidase/beta-lactamase superfamily"/>
    <property type="match status" value="1"/>
</dbReference>
<dbReference type="InterPro" id="IPR050491">
    <property type="entry name" value="AmpC-like"/>
</dbReference>
<sequence length="510" mass="54980">MRWQAMGTGRPRQNGSLVHFIGKYQARRATGVGFRPQALRRRRQRPGTGAVTSRGAIWAGTMCLAPAPRHGRLHSTVLAWAPFGRLFEHLVGLRHAELKMSGDACPSGSRTLAFGRPQQERNPSIMMPRNSAVLGLLVVLCGLFFGATARSSPTEEAADKARAVSSLIQAEMAARGIPGAQVAIVQNQNIIFTGAFGLATLEGAVPVTPQTVFPINSISKALAGVAVMQLVEAGKLDLDAPLKTYLESLPSAWGAVTVRHALTHMSGLPEIVDDNLRAIDGAAPELAWQKVQSRPLDAPPGTRFGYTQTNYVVIGKVIETLTKRSYADFVRERQFMAAGLTRTHFSIDGEPDAASLYSFLALQIQGMKTVGVERSKVPLLRHEPMTAYLDAAGGVKSTATDLAKWVIALQRTKLVSANSLDQLWKPQAQKDGTIRGFNALVNGYGLGWPSARRDAHPALTPVGGARAAVFIYPRDELTVLVLTNLMGASPERFIDNIASIYIPDLVPTGR</sequence>
<feature type="domain" description="Beta-lactamase-related" evidence="1">
    <location>
        <begin position="165"/>
        <end position="496"/>
    </location>
</feature>
<dbReference type="Proteomes" id="UP000235916">
    <property type="component" value="Unassembled WGS sequence"/>
</dbReference>